<comment type="caution">
    <text evidence="3">The sequence shown here is derived from an EMBL/GenBank/DDBJ whole genome shotgun (WGS) entry which is preliminary data.</text>
</comment>
<dbReference type="InterPro" id="IPR029479">
    <property type="entry name" value="Nitroreductase"/>
</dbReference>
<protein>
    <submittedName>
        <fullName evidence="3">SagB/ThcOx family dehydrogenase</fullName>
    </submittedName>
</protein>
<evidence type="ECO:0000256" key="1">
    <source>
        <dbReference type="SAM" id="MobiDB-lite"/>
    </source>
</evidence>
<dbReference type="CDD" id="cd02142">
    <property type="entry name" value="McbC_SagB-like_oxidoreductase"/>
    <property type="match status" value="1"/>
</dbReference>
<accession>A0A6N7KW95</accession>
<feature type="domain" description="Nitroreductase" evidence="2">
    <location>
        <begin position="190"/>
        <end position="261"/>
    </location>
</feature>
<evidence type="ECO:0000313" key="3">
    <source>
        <dbReference type="EMBL" id="MQS14879.1"/>
    </source>
</evidence>
<dbReference type="Gene3D" id="3.40.109.10">
    <property type="entry name" value="NADH Oxidase"/>
    <property type="match status" value="2"/>
</dbReference>
<organism evidence="3 4">
    <name type="scientific">Streptomyces kaniharaensis</name>
    <dbReference type="NCBI Taxonomy" id="212423"/>
    <lineage>
        <taxon>Bacteria</taxon>
        <taxon>Bacillati</taxon>
        <taxon>Actinomycetota</taxon>
        <taxon>Actinomycetes</taxon>
        <taxon>Kitasatosporales</taxon>
        <taxon>Streptomycetaceae</taxon>
        <taxon>Streptomyces</taxon>
    </lineage>
</organism>
<proteinExistence type="predicted"/>
<gene>
    <name evidence="3" type="ORF">F7Q99_22105</name>
</gene>
<dbReference type="InterPro" id="IPR020051">
    <property type="entry name" value="SagB-type_dehydrogenase"/>
</dbReference>
<dbReference type="NCBIfam" id="TIGR03605">
    <property type="entry name" value="antibiot_sagB"/>
    <property type="match status" value="1"/>
</dbReference>
<feature type="region of interest" description="Disordered" evidence="1">
    <location>
        <begin position="1"/>
        <end position="42"/>
    </location>
</feature>
<dbReference type="AlphaFoldDB" id="A0A6N7KW95"/>
<dbReference type="PANTHER" id="PTHR43745:SF2">
    <property type="entry name" value="NITROREDUCTASE MJ1384-RELATED"/>
    <property type="match status" value="1"/>
</dbReference>
<sequence>MRQGDSTGLGADDLRPHGPAGDRTAPAGAGAQSASAPVPVTGRADGVGREFWRISLEDLATAMETRQSEYGNPDEPLKFKIYRGLPRRPLTTRLPAELGPVDAFDEPALSTLLHYGYGISRQEFDTNGTWPYHRMVASARCLFGVQLYVCLPDGVHHYDAPHHALVRLREGDHRGLLTRATGTGGPVPQAVFVLSGLFSKIAYIYRDYAYRLCTQEAGMVAGNLDLVARAMGLRAHVHHQFLDEPVDKLLGLDGDEEPALLVLPLHLAEAAAGADSTGPPVAETAASLAATIEAIEPPVVPSGLRVPQACPMLTRVNRSSLCTDTTGFTTAVPVAPAVSDAEPRPLPTTEVPEPGLAEVLRARDSGPGIFRPVASRVDGVELWARLARIRAGIVSDAVPAGAPAPLEIFLTVGDLTGIPAGAYRLDPETGALHPVARAETRGDAADAGLNAVTAIERVTIPGPVFTHMNAVVHLVGDRDWAFDTFGDRGYRVMNQEAGLLAHRICVAAAAQGMSGRIVNAYHAEGVRAALGLTEQRHTPVFQILLARTGPGGRVIVPVEPEAVE</sequence>
<dbReference type="GO" id="GO:0016491">
    <property type="term" value="F:oxidoreductase activity"/>
    <property type="evidence" value="ECO:0007669"/>
    <property type="project" value="InterPro"/>
</dbReference>
<dbReference type="SUPFAM" id="SSF55469">
    <property type="entry name" value="FMN-dependent nitroreductase-like"/>
    <property type="match status" value="2"/>
</dbReference>
<evidence type="ECO:0000259" key="2">
    <source>
        <dbReference type="Pfam" id="PF00881"/>
    </source>
</evidence>
<dbReference type="InterPro" id="IPR000415">
    <property type="entry name" value="Nitroreductase-like"/>
</dbReference>
<reference evidence="3 4" key="1">
    <citation type="submission" date="2019-09" db="EMBL/GenBank/DDBJ databases">
        <title>Genome Sequences of Streptomyces kaniharaensis ATCC 21070.</title>
        <authorList>
            <person name="Zhu W."/>
            <person name="De Crecy-Lagard V."/>
            <person name="Richards N.G."/>
        </authorList>
    </citation>
    <scope>NUCLEOTIDE SEQUENCE [LARGE SCALE GENOMIC DNA]</scope>
    <source>
        <strain evidence="3 4">SF-557</strain>
    </source>
</reference>
<feature type="compositionally biased region" description="Low complexity" evidence="1">
    <location>
        <begin position="25"/>
        <end position="37"/>
    </location>
</feature>
<dbReference type="Pfam" id="PF00881">
    <property type="entry name" value="Nitroreductase"/>
    <property type="match status" value="1"/>
</dbReference>
<dbReference type="InterPro" id="IPR052544">
    <property type="entry name" value="Bacteriocin_Proc_Enz"/>
</dbReference>
<dbReference type="PANTHER" id="PTHR43745">
    <property type="entry name" value="NITROREDUCTASE MJ1384-RELATED"/>
    <property type="match status" value="1"/>
</dbReference>
<dbReference type="Proteomes" id="UP000450000">
    <property type="component" value="Unassembled WGS sequence"/>
</dbReference>
<evidence type="ECO:0000313" key="4">
    <source>
        <dbReference type="Proteomes" id="UP000450000"/>
    </source>
</evidence>
<dbReference type="EMBL" id="WBOF01000001">
    <property type="protein sequence ID" value="MQS14879.1"/>
    <property type="molecule type" value="Genomic_DNA"/>
</dbReference>
<name>A0A6N7KW95_9ACTN</name>
<keyword evidence="4" id="KW-1185">Reference proteome</keyword>
<dbReference type="OrthoDB" id="9801593at2"/>